<proteinExistence type="predicted"/>
<keyword evidence="1" id="KW-1133">Transmembrane helix</keyword>
<keyword evidence="4" id="KW-1185">Reference proteome</keyword>
<name>A0A6B8KG10_9HYPH</name>
<evidence type="ECO:0000259" key="2">
    <source>
        <dbReference type="Pfam" id="PF07811"/>
    </source>
</evidence>
<dbReference type="OrthoDB" id="7356451at2"/>
<dbReference type="RefSeq" id="WP_136496206.1">
    <property type="nucleotide sequence ID" value="NZ_CP046052.1"/>
</dbReference>
<dbReference type="EMBL" id="CP046052">
    <property type="protein sequence ID" value="QGM45941.1"/>
    <property type="molecule type" value="Genomic_DNA"/>
</dbReference>
<organism evidence="3 4">
    <name type="scientific">Methylocystis heyeri</name>
    <dbReference type="NCBI Taxonomy" id="391905"/>
    <lineage>
        <taxon>Bacteria</taxon>
        <taxon>Pseudomonadati</taxon>
        <taxon>Pseudomonadota</taxon>
        <taxon>Alphaproteobacteria</taxon>
        <taxon>Hyphomicrobiales</taxon>
        <taxon>Methylocystaceae</taxon>
        <taxon>Methylocystis</taxon>
    </lineage>
</organism>
<gene>
    <name evidence="3" type="ORF">H2LOC_009625</name>
</gene>
<dbReference type="AlphaFoldDB" id="A0A6B8KG10"/>
<evidence type="ECO:0000256" key="1">
    <source>
        <dbReference type="SAM" id="Phobius"/>
    </source>
</evidence>
<sequence>MIHNRFVSFRRDVRGATSVEFGFVAVPMLMFIFGAIEFSRAYWTQSSLEQTAATVARCMGLELSNCAVNNVYNAALTQSYAQTVAGKWGLTLPASDLTLNSTASCGGVSGFSQVTINHTFNSMVPGVVTVLGHNFVLTASACFPNGGASGGV</sequence>
<feature type="domain" description="TadE-like" evidence="2">
    <location>
        <begin position="15"/>
        <end position="57"/>
    </location>
</feature>
<evidence type="ECO:0000313" key="4">
    <source>
        <dbReference type="Proteomes" id="UP000309061"/>
    </source>
</evidence>
<reference evidence="3 4" key="1">
    <citation type="submission" date="2019-11" db="EMBL/GenBank/DDBJ databases">
        <title>The genome sequence of Methylocystis heyeri.</title>
        <authorList>
            <person name="Oshkin I.Y."/>
            <person name="Miroshnikov K."/>
            <person name="Dedysh S.N."/>
        </authorList>
    </citation>
    <scope>NUCLEOTIDE SEQUENCE [LARGE SCALE GENOMIC DNA]</scope>
    <source>
        <strain evidence="3 4">H2</strain>
    </source>
</reference>
<dbReference type="Proteomes" id="UP000309061">
    <property type="component" value="Chromosome"/>
</dbReference>
<keyword evidence="1" id="KW-0472">Membrane</keyword>
<accession>A0A6B8KG10</accession>
<keyword evidence="1" id="KW-0812">Transmembrane</keyword>
<dbReference type="KEGG" id="mhey:H2LOC_009625"/>
<protein>
    <submittedName>
        <fullName evidence="3">Pilus assembly protein</fullName>
    </submittedName>
</protein>
<evidence type="ECO:0000313" key="3">
    <source>
        <dbReference type="EMBL" id="QGM45941.1"/>
    </source>
</evidence>
<dbReference type="InterPro" id="IPR012495">
    <property type="entry name" value="TadE-like_dom"/>
</dbReference>
<feature type="transmembrane region" description="Helical" evidence="1">
    <location>
        <begin position="21"/>
        <end position="43"/>
    </location>
</feature>
<dbReference type="Pfam" id="PF07811">
    <property type="entry name" value="TadE"/>
    <property type="match status" value="1"/>
</dbReference>